<feature type="region of interest" description="Disordered" evidence="1">
    <location>
        <begin position="11"/>
        <end position="70"/>
    </location>
</feature>
<dbReference type="AlphaFoldDB" id="A0A653BHL3"/>
<reference evidence="2 3" key="1">
    <citation type="submission" date="2019-01" db="EMBL/GenBank/DDBJ databases">
        <authorList>
            <person name="Sayadi A."/>
        </authorList>
    </citation>
    <scope>NUCLEOTIDE SEQUENCE [LARGE SCALE GENOMIC DNA]</scope>
</reference>
<gene>
    <name evidence="2" type="ORF">CALMAC_LOCUS1082</name>
</gene>
<name>A0A653BHL3_CALMS</name>
<evidence type="ECO:0000256" key="1">
    <source>
        <dbReference type="SAM" id="MobiDB-lite"/>
    </source>
</evidence>
<dbReference type="Proteomes" id="UP000410492">
    <property type="component" value="Unassembled WGS sequence"/>
</dbReference>
<proteinExistence type="predicted"/>
<protein>
    <submittedName>
        <fullName evidence="2">Uncharacterized protein</fullName>
    </submittedName>
</protein>
<dbReference type="OrthoDB" id="6421972at2759"/>
<organism evidence="2 3">
    <name type="scientific">Callosobruchus maculatus</name>
    <name type="common">Southern cowpea weevil</name>
    <name type="synonym">Pulse bruchid</name>
    <dbReference type="NCBI Taxonomy" id="64391"/>
    <lineage>
        <taxon>Eukaryota</taxon>
        <taxon>Metazoa</taxon>
        <taxon>Ecdysozoa</taxon>
        <taxon>Arthropoda</taxon>
        <taxon>Hexapoda</taxon>
        <taxon>Insecta</taxon>
        <taxon>Pterygota</taxon>
        <taxon>Neoptera</taxon>
        <taxon>Endopterygota</taxon>
        <taxon>Coleoptera</taxon>
        <taxon>Polyphaga</taxon>
        <taxon>Cucujiformia</taxon>
        <taxon>Chrysomeloidea</taxon>
        <taxon>Chrysomelidae</taxon>
        <taxon>Bruchinae</taxon>
        <taxon>Bruchini</taxon>
        <taxon>Callosobruchus</taxon>
    </lineage>
</organism>
<accession>A0A653BHL3</accession>
<dbReference type="EMBL" id="CAACVG010001216">
    <property type="protein sequence ID" value="VEN35080.1"/>
    <property type="molecule type" value="Genomic_DNA"/>
</dbReference>
<keyword evidence="3" id="KW-1185">Reference proteome</keyword>
<feature type="compositionally biased region" description="Low complexity" evidence="1">
    <location>
        <begin position="45"/>
        <end position="55"/>
    </location>
</feature>
<evidence type="ECO:0000313" key="2">
    <source>
        <dbReference type="EMBL" id="VEN35080.1"/>
    </source>
</evidence>
<sequence length="112" mass="11560">MVLVARGQGAGTLGLPGGLADMRSGSLGSARPIVDSGSVCGGSERGSTSSSRSCGDMPGAGSYAPDTPDTLEDARKLVRDLRQKTRAQAQQIMAWRRANCSCPDCKEKNATS</sequence>
<evidence type="ECO:0000313" key="3">
    <source>
        <dbReference type="Proteomes" id="UP000410492"/>
    </source>
</evidence>